<sequence>MVEPRSGDSGISTSEPVTLVAGDFLETADPLDILEALGVDPSAADVLRGVGSLDARAVAMLMGVLPSQVGSETRVPEGGLEPEEMVAEERVTAVEEAKPFARESRPTISPKTYAPYFGLTKYWEYSLLRTPFKDPNLFPRGLVWNKEYRKTKERKGKVMTFRRWLDNLTGVSRTETYTRGELKHFIAPDTNLEGFLRRTMDYDAYKERYLAMSLGVEQELQRRVAEIETRRATSGTTAGGEQDHSGCSQRGIVGMGQVSDHENVGNAQTFVQVQMQTRRATRAQSQAAIGSLIPRLQKRRVASLSCGHDQRSKGNLSLKSQKSQARQRGQKSHWGLLIQTLTLLNLMTPPPENWLYRPGEWNRPLGVTKDWDDFLALVVKKIFLVTVLG</sequence>
<dbReference type="EMBL" id="WJXA01000009">
    <property type="protein sequence ID" value="KAF7133472.1"/>
    <property type="molecule type" value="Genomic_DNA"/>
</dbReference>
<comment type="caution">
    <text evidence="2">The sequence shown here is derived from an EMBL/GenBank/DDBJ whole genome shotgun (WGS) entry which is preliminary data.</text>
</comment>
<organism evidence="2 3">
    <name type="scientific">Rhododendron simsii</name>
    <name type="common">Sims's rhododendron</name>
    <dbReference type="NCBI Taxonomy" id="118357"/>
    <lineage>
        <taxon>Eukaryota</taxon>
        <taxon>Viridiplantae</taxon>
        <taxon>Streptophyta</taxon>
        <taxon>Embryophyta</taxon>
        <taxon>Tracheophyta</taxon>
        <taxon>Spermatophyta</taxon>
        <taxon>Magnoliopsida</taxon>
        <taxon>eudicotyledons</taxon>
        <taxon>Gunneridae</taxon>
        <taxon>Pentapetalae</taxon>
        <taxon>asterids</taxon>
        <taxon>Ericales</taxon>
        <taxon>Ericaceae</taxon>
        <taxon>Ericoideae</taxon>
        <taxon>Rhodoreae</taxon>
        <taxon>Rhododendron</taxon>
    </lineage>
</organism>
<keyword evidence="3" id="KW-1185">Reference proteome</keyword>
<feature type="region of interest" description="Disordered" evidence="1">
    <location>
        <begin position="305"/>
        <end position="331"/>
    </location>
</feature>
<dbReference type="Proteomes" id="UP000626092">
    <property type="component" value="Unassembled WGS sequence"/>
</dbReference>
<feature type="compositionally biased region" description="Polar residues" evidence="1">
    <location>
        <begin position="313"/>
        <end position="327"/>
    </location>
</feature>
<protein>
    <submittedName>
        <fullName evidence="2">Uncharacterized protein</fullName>
    </submittedName>
</protein>
<reference evidence="2" key="1">
    <citation type="submission" date="2019-11" db="EMBL/GenBank/DDBJ databases">
        <authorList>
            <person name="Liu Y."/>
            <person name="Hou J."/>
            <person name="Li T.-Q."/>
            <person name="Guan C.-H."/>
            <person name="Wu X."/>
            <person name="Wu H.-Z."/>
            <person name="Ling F."/>
            <person name="Zhang R."/>
            <person name="Shi X.-G."/>
            <person name="Ren J.-P."/>
            <person name="Chen E.-F."/>
            <person name="Sun J.-M."/>
        </authorList>
    </citation>
    <scope>NUCLEOTIDE SEQUENCE</scope>
    <source>
        <strain evidence="2">Adult_tree_wgs_1</strain>
        <tissue evidence="2">Leaves</tissue>
    </source>
</reference>
<evidence type="ECO:0000256" key="1">
    <source>
        <dbReference type="SAM" id="MobiDB-lite"/>
    </source>
</evidence>
<proteinExistence type="predicted"/>
<dbReference type="AlphaFoldDB" id="A0A834LFH7"/>
<name>A0A834LFH7_RHOSS</name>
<gene>
    <name evidence="2" type="ORF">RHSIM_Rhsim09G0076100</name>
</gene>
<accession>A0A834LFH7</accession>
<evidence type="ECO:0000313" key="3">
    <source>
        <dbReference type="Proteomes" id="UP000626092"/>
    </source>
</evidence>
<evidence type="ECO:0000313" key="2">
    <source>
        <dbReference type="EMBL" id="KAF7133472.1"/>
    </source>
</evidence>